<evidence type="ECO:0000256" key="1">
    <source>
        <dbReference type="ARBA" id="ARBA00022676"/>
    </source>
</evidence>
<gene>
    <name evidence="3" type="ORF">VIBNISOn1_480059</name>
</gene>
<dbReference type="RefSeq" id="WP_022612805.1">
    <property type="nucleotide sequence ID" value="NZ_LK391965.1"/>
</dbReference>
<dbReference type="Gene3D" id="3.40.50.2000">
    <property type="entry name" value="Glycogen Phosphorylase B"/>
    <property type="match status" value="2"/>
</dbReference>
<dbReference type="Proteomes" id="UP000018211">
    <property type="component" value="Unassembled WGS sequence"/>
</dbReference>
<dbReference type="SUPFAM" id="SSF53756">
    <property type="entry name" value="UDP-Glycosyltransferase/glycogen phosphorylase"/>
    <property type="match status" value="1"/>
</dbReference>
<proteinExistence type="predicted"/>
<evidence type="ECO:0000313" key="3">
    <source>
        <dbReference type="EMBL" id="CCO48260.1"/>
    </source>
</evidence>
<dbReference type="AlphaFoldDB" id="A0AAV2VUB4"/>
<dbReference type="GO" id="GO:0016757">
    <property type="term" value="F:glycosyltransferase activity"/>
    <property type="evidence" value="ECO:0007669"/>
    <property type="project" value="UniProtKB-KW"/>
</dbReference>
<evidence type="ECO:0000313" key="4">
    <source>
        <dbReference type="Proteomes" id="UP000018211"/>
    </source>
</evidence>
<reference evidence="3 4" key="1">
    <citation type="journal article" date="2013" name="ISME J.">
        <title>Comparative genomics of pathogenic lineages of Vibrio nigripulchritudo identifies virulence-associated traits.</title>
        <authorList>
            <person name="Goudenege D."/>
            <person name="Labreuche Y."/>
            <person name="Krin E."/>
            <person name="Ansquer D."/>
            <person name="Mangenot S."/>
            <person name="Calteau A."/>
            <person name="Medigue C."/>
            <person name="Mazel D."/>
            <person name="Polz M.F."/>
            <person name="Le Roux F."/>
        </authorList>
    </citation>
    <scope>NUCLEOTIDE SEQUENCE [LARGE SCALE GENOMIC DNA]</scope>
    <source>
        <strain evidence="3 4">SOn1</strain>
    </source>
</reference>
<keyword evidence="2 3" id="KW-0808">Transferase</keyword>
<evidence type="ECO:0000256" key="2">
    <source>
        <dbReference type="ARBA" id="ARBA00022679"/>
    </source>
</evidence>
<dbReference type="PANTHER" id="PTHR12526">
    <property type="entry name" value="GLYCOSYLTRANSFERASE"/>
    <property type="match status" value="1"/>
</dbReference>
<sequence>MVSKIKVTIISPVHKVDDIRIYKKQAASFLSQGYTVSAIAKKGADSQLVFQVFELCYKRRISRFLSIPKLIYIAWKEDANIYHIHNPDTLPIGLVLKLFGKTVIYDTHENFRKKILLRQWIPRAIRGLVANSVFYVEKLFSHCFDATIVTQKEQLSDFARSYLIGNSPILDREFSNNTSNPLSSALRLVYVGGISQDRGLNKMLELCSIMNSITPTELYLIGPTINSMSEQELSLIVGKLNNVFYEGVLDQKSAFKIVNSCDYGLILLEDVADYRDTNPNKLFEYMMLSTPFVASDFLKWKELLSDINAGFFIQPKDINIDFARKLINLRYNEELYQEMSNSGVDFVKNVYNWNIYDEPKLLGLYKKLLGT</sequence>
<organism evidence="3 4">
    <name type="scientific">Vibrio nigripulchritudo SOn1</name>
    <dbReference type="NCBI Taxonomy" id="1238450"/>
    <lineage>
        <taxon>Bacteria</taxon>
        <taxon>Pseudomonadati</taxon>
        <taxon>Pseudomonadota</taxon>
        <taxon>Gammaproteobacteria</taxon>
        <taxon>Vibrionales</taxon>
        <taxon>Vibrionaceae</taxon>
        <taxon>Vibrio</taxon>
    </lineage>
</organism>
<protein>
    <submittedName>
        <fullName evidence="3">Glycosyl transferase, group 1</fullName>
    </submittedName>
</protein>
<comment type="caution">
    <text evidence="3">The sequence shown here is derived from an EMBL/GenBank/DDBJ whole genome shotgun (WGS) entry which is preliminary data.</text>
</comment>
<name>A0AAV2VUB4_9VIBR</name>
<accession>A0AAV2VUB4</accession>
<dbReference type="EMBL" id="CAOF01000140">
    <property type="protein sequence ID" value="CCO48260.1"/>
    <property type="molecule type" value="Genomic_DNA"/>
</dbReference>
<dbReference type="Pfam" id="PF13692">
    <property type="entry name" value="Glyco_trans_1_4"/>
    <property type="match status" value="1"/>
</dbReference>
<keyword evidence="1" id="KW-0328">Glycosyltransferase</keyword>
<dbReference type="PANTHER" id="PTHR12526:SF629">
    <property type="entry name" value="TEICHURONIC ACID BIOSYNTHESIS GLYCOSYLTRANSFERASE TUAH-RELATED"/>
    <property type="match status" value="1"/>
</dbReference>